<dbReference type="STRING" id="27334.A0A0A2JSY9"/>
<protein>
    <submittedName>
        <fullName evidence="5">Uncharacterized protein</fullName>
    </submittedName>
</protein>
<dbReference type="EMBL" id="JQFZ01000118">
    <property type="protein sequence ID" value="KGO58552.1"/>
    <property type="molecule type" value="Genomic_DNA"/>
</dbReference>
<dbReference type="HOGENOM" id="CLU_006937_1_2_1"/>
<dbReference type="PhylomeDB" id="A0A0A2JSY9"/>
<comment type="caution">
    <text evidence="5">The sequence shown here is derived from an EMBL/GenBank/DDBJ whole genome shotgun (WGS) entry which is preliminary data.</text>
</comment>
<name>A0A0A2JSY9_PENEN</name>
<evidence type="ECO:0000256" key="1">
    <source>
        <dbReference type="ARBA" id="ARBA00001974"/>
    </source>
</evidence>
<accession>A0A0A2JSY9</accession>
<dbReference type="Gene3D" id="3.50.50.60">
    <property type="entry name" value="FAD/NAD(P)-binding domain"/>
    <property type="match status" value="1"/>
</dbReference>
<gene>
    <name evidence="5" type="ORF">PEX2_066390</name>
</gene>
<sequence length="279" mass="31726">MKDKLATKPEIYDSLILDFPPGCRRLTPGPGYLEALIEENVTFIGSGIQRVTDDGLIDDKGNFQQVDAIICATGFDYSWSTEDTPITRHNGITLAQMWDPTPEAYMAVGVPNIPNFFMYLGPSGSSGSGSFLAMLEFVVEYIIKCTKKLQREYFSSMEPTMEAHKDFSKHVDKYFEKTIFNYKCKSWFKKNEDTGRIVGIWPGSSLNAERAMSNPRFEDYQYIRMPEMKENMFNWLGNGLTMSQEQCEKTIQYLDELDIPPTINHGPRPELPAALACQI</sequence>
<dbReference type="Proteomes" id="UP000030143">
    <property type="component" value="Unassembled WGS sequence"/>
</dbReference>
<evidence type="ECO:0000313" key="5">
    <source>
        <dbReference type="EMBL" id="KGO58552.1"/>
    </source>
</evidence>
<dbReference type="GeneID" id="27679330"/>
<evidence type="ECO:0000256" key="2">
    <source>
        <dbReference type="ARBA" id="ARBA00010139"/>
    </source>
</evidence>
<dbReference type="InterPro" id="IPR036188">
    <property type="entry name" value="FAD/NAD-bd_sf"/>
</dbReference>
<keyword evidence="3" id="KW-0285">Flavoprotein</keyword>
<reference evidence="5 6" key="1">
    <citation type="journal article" date="2015" name="Mol. Plant Microbe Interact.">
        <title>Genome, transcriptome, and functional analyses of Penicillium expansum provide new insights into secondary metabolism and pathogenicity.</title>
        <authorList>
            <person name="Ballester A.R."/>
            <person name="Marcet-Houben M."/>
            <person name="Levin E."/>
            <person name="Sela N."/>
            <person name="Selma-Lazaro C."/>
            <person name="Carmona L."/>
            <person name="Wisniewski M."/>
            <person name="Droby S."/>
            <person name="Gonzalez-Candelas L."/>
            <person name="Gabaldon T."/>
        </authorList>
    </citation>
    <scope>NUCLEOTIDE SEQUENCE [LARGE SCALE GENOMIC DNA]</scope>
    <source>
        <strain evidence="5 6">MD-8</strain>
    </source>
</reference>
<organism evidence="5 6">
    <name type="scientific">Penicillium expansum</name>
    <name type="common">Blue mold rot fungus</name>
    <dbReference type="NCBI Taxonomy" id="27334"/>
    <lineage>
        <taxon>Eukaryota</taxon>
        <taxon>Fungi</taxon>
        <taxon>Dikarya</taxon>
        <taxon>Ascomycota</taxon>
        <taxon>Pezizomycotina</taxon>
        <taxon>Eurotiomycetes</taxon>
        <taxon>Eurotiomycetidae</taxon>
        <taxon>Eurotiales</taxon>
        <taxon>Aspergillaceae</taxon>
        <taxon>Penicillium</taxon>
    </lineage>
</organism>
<dbReference type="RefSeq" id="XP_016600002.1">
    <property type="nucleotide sequence ID" value="XM_016743910.1"/>
</dbReference>
<dbReference type="PANTHER" id="PTHR42877:SF7">
    <property type="entry name" value="FLAVIN-BINDING MONOOXYGENASE-RELATED"/>
    <property type="match status" value="1"/>
</dbReference>
<evidence type="ECO:0000256" key="4">
    <source>
        <dbReference type="ARBA" id="ARBA00022827"/>
    </source>
</evidence>
<comment type="cofactor">
    <cofactor evidence="1">
        <name>FAD</name>
        <dbReference type="ChEBI" id="CHEBI:57692"/>
    </cofactor>
</comment>
<proteinExistence type="inferred from homology"/>
<dbReference type="VEuPathDB" id="FungiDB:PEXP_102440"/>
<evidence type="ECO:0000313" key="6">
    <source>
        <dbReference type="Proteomes" id="UP000030143"/>
    </source>
</evidence>
<dbReference type="OrthoDB" id="74360at2759"/>
<dbReference type="AlphaFoldDB" id="A0A0A2JSY9"/>
<keyword evidence="4" id="KW-0274">FAD</keyword>
<dbReference type="InterPro" id="IPR051209">
    <property type="entry name" value="FAD-bind_Monooxygenase_sf"/>
</dbReference>
<comment type="similarity">
    <text evidence="2">Belongs to the FAD-binding monooxygenase family.</text>
</comment>
<keyword evidence="6" id="KW-1185">Reference proteome</keyword>
<dbReference type="PANTHER" id="PTHR42877">
    <property type="entry name" value="L-ORNITHINE N(5)-MONOOXYGENASE-RELATED"/>
    <property type="match status" value="1"/>
</dbReference>
<dbReference type="SUPFAM" id="SSF51905">
    <property type="entry name" value="FAD/NAD(P)-binding domain"/>
    <property type="match status" value="1"/>
</dbReference>
<evidence type="ECO:0000256" key="3">
    <source>
        <dbReference type="ARBA" id="ARBA00022630"/>
    </source>
</evidence>